<gene>
    <name evidence="2" type="ORF">CHARACLAT_012967</name>
</gene>
<proteinExistence type="predicted"/>
<evidence type="ECO:0000313" key="2">
    <source>
        <dbReference type="EMBL" id="MED6267505.1"/>
    </source>
</evidence>
<name>A0ABU7D0J2_9TELE</name>
<keyword evidence="3" id="KW-1185">Reference proteome</keyword>
<accession>A0ABU7D0J2</accession>
<keyword evidence="1" id="KW-0732">Signal</keyword>
<evidence type="ECO:0000256" key="1">
    <source>
        <dbReference type="SAM" id="SignalP"/>
    </source>
</evidence>
<sequence>MLRWLMPFPILLSTLQSGCLEEVDLTHSSSHTSCQVKLWKDPDARQREIVSMESKETAEIRLNRSNFEITPDLCESYGR</sequence>
<protein>
    <recommendedName>
        <fullName evidence="4">Lipoprotein</fullName>
    </recommendedName>
</protein>
<organism evidence="2 3">
    <name type="scientific">Characodon lateralis</name>
    <dbReference type="NCBI Taxonomy" id="208331"/>
    <lineage>
        <taxon>Eukaryota</taxon>
        <taxon>Metazoa</taxon>
        <taxon>Chordata</taxon>
        <taxon>Craniata</taxon>
        <taxon>Vertebrata</taxon>
        <taxon>Euteleostomi</taxon>
        <taxon>Actinopterygii</taxon>
        <taxon>Neopterygii</taxon>
        <taxon>Teleostei</taxon>
        <taxon>Neoteleostei</taxon>
        <taxon>Acanthomorphata</taxon>
        <taxon>Ovalentaria</taxon>
        <taxon>Atherinomorphae</taxon>
        <taxon>Cyprinodontiformes</taxon>
        <taxon>Goodeidae</taxon>
        <taxon>Characodon</taxon>
    </lineage>
</organism>
<dbReference type="EMBL" id="JAHUTJ010009111">
    <property type="protein sequence ID" value="MED6267505.1"/>
    <property type="molecule type" value="Genomic_DNA"/>
</dbReference>
<feature type="signal peptide" evidence="1">
    <location>
        <begin position="1"/>
        <end position="20"/>
    </location>
</feature>
<comment type="caution">
    <text evidence="2">The sequence shown here is derived from an EMBL/GenBank/DDBJ whole genome shotgun (WGS) entry which is preliminary data.</text>
</comment>
<reference evidence="2 3" key="1">
    <citation type="submission" date="2021-06" db="EMBL/GenBank/DDBJ databases">
        <authorList>
            <person name="Palmer J.M."/>
        </authorList>
    </citation>
    <scope>NUCLEOTIDE SEQUENCE [LARGE SCALE GENOMIC DNA]</scope>
    <source>
        <strain evidence="2 3">CL_MEX2019</strain>
        <tissue evidence="2">Muscle</tissue>
    </source>
</reference>
<evidence type="ECO:0008006" key="4">
    <source>
        <dbReference type="Google" id="ProtNLM"/>
    </source>
</evidence>
<dbReference type="Proteomes" id="UP001352852">
    <property type="component" value="Unassembled WGS sequence"/>
</dbReference>
<evidence type="ECO:0000313" key="3">
    <source>
        <dbReference type="Proteomes" id="UP001352852"/>
    </source>
</evidence>
<feature type="chain" id="PRO_5045097795" description="Lipoprotein" evidence="1">
    <location>
        <begin position="21"/>
        <end position="79"/>
    </location>
</feature>